<keyword evidence="1" id="KW-1133">Transmembrane helix</keyword>
<sequence>MFSCSRGLFAPGLRPLFRPGAMVADFSCARNRLLSTSNGLRGAAKAPAAKVAAKSASPSKARLPARPSSPPSKIPASEYAILKNLASKPSPTMLYEAPSHFWFYFGCWTSGITLLTWTVMTGPQLMNPPEGTGRWVGWVFTVVYAMFGSIGFWLIAKTPNIVQSIRLLPTKKAPSPSTKPTAAVAAVAAAPAQPQLELTVKSMVPFKKPRVIKANLEAVALKTRFSLPEEFVPDLKRREIAREEEKRRAALHKFDMEHLFTMPFRRIIRAFKALFQGVLSAWTDKGMGIIKVDGKQFKVDVTKGFAHDGFRTLERIVKIEGR</sequence>
<proteinExistence type="predicted"/>
<evidence type="ECO:0000256" key="1">
    <source>
        <dbReference type="SAM" id="Phobius"/>
    </source>
</evidence>
<evidence type="ECO:0000313" key="3">
    <source>
        <dbReference type="Proteomes" id="UP000813444"/>
    </source>
</evidence>
<evidence type="ECO:0000313" key="2">
    <source>
        <dbReference type="EMBL" id="KAH7328542.1"/>
    </source>
</evidence>
<keyword evidence="3" id="KW-1185">Reference proteome</keyword>
<organism evidence="2 3">
    <name type="scientific">Stachybotrys elegans</name>
    <dbReference type="NCBI Taxonomy" id="80388"/>
    <lineage>
        <taxon>Eukaryota</taxon>
        <taxon>Fungi</taxon>
        <taxon>Dikarya</taxon>
        <taxon>Ascomycota</taxon>
        <taxon>Pezizomycotina</taxon>
        <taxon>Sordariomycetes</taxon>
        <taxon>Hypocreomycetidae</taxon>
        <taxon>Hypocreales</taxon>
        <taxon>Stachybotryaceae</taxon>
        <taxon>Stachybotrys</taxon>
    </lineage>
</organism>
<dbReference type="Proteomes" id="UP000813444">
    <property type="component" value="Unassembled WGS sequence"/>
</dbReference>
<dbReference type="OrthoDB" id="4140442at2759"/>
<keyword evidence="1" id="KW-0472">Membrane</keyword>
<protein>
    <submittedName>
        <fullName evidence="2">Uncharacterized protein</fullName>
    </submittedName>
</protein>
<comment type="caution">
    <text evidence="2">The sequence shown here is derived from an EMBL/GenBank/DDBJ whole genome shotgun (WGS) entry which is preliminary data.</text>
</comment>
<feature type="transmembrane region" description="Helical" evidence="1">
    <location>
        <begin position="135"/>
        <end position="156"/>
    </location>
</feature>
<dbReference type="EMBL" id="JAGPNK010000001">
    <property type="protein sequence ID" value="KAH7328542.1"/>
    <property type="molecule type" value="Genomic_DNA"/>
</dbReference>
<gene>
    <name evidence="2" type="ORF">B0I35DRAFT_473233</name>
</gene>
<feature type="transmembrane region" description="Helical" evidence="1">
    <location>
        <begin position="101"/>
        <end position="120"/>
    </location>
</feature>
<reference evidence="2" key="1">
    <citation type="journal article" date="2021" name="Nat. Commun.">
        <title>Genetic determinants of endophytism in the Arabidopsis root mycobiome.</title>
        <authorList>
            <person name="Mesny F."/>
            <person name="Miyauchi S."/>
            <person name="Thiergart T."/>
            <person name="Pickel B."/>
            <person name="Atanasova L."/>
            <person name="Karlsson M."/>
            <person name="Huettel B."/>
            <person name="Barry K.W."/>
            <person name="Haridas S."/>
            <person name="Chen C."/>
            <person name="Bauer D."/>
            <person name="Andreopoulos W."/>
            <person name="Pangilinan J."/>
            <person name="LaButti K."/>
            <person name="Riley R."/>
            <person name="Lipzen A."/>
            <person name="Clum A."/>
            <person name="Drula E."/>
            <person name="Henrissat B."/>
            <person name="Kohler A."/>
            <person name="Grigoriev I.V."/>
            <person name="Martin F.M."/>
            <person name="Hacquard S."/>
        </authorList>
    </citation>
    <scope>NUCLEOTIDE SEQUENCE</scope>
    <source>
        <strain evidence="2">MPI-CAGE-CH-0235</strain>
    </source>
</reference>
<keyword evidence="1" id="KW-0812">Transmembrane</keyword>
<accession>A0A8K0WWC9</accession>
<name>A0A8K0WWC9_9HYPO</name>
<dbReference type="AlphaFoldDB" id="A0A8K0WWC9"/>